<name>A0ABN1HBQ3_9ACTN</name>
<evidence type="ECO:0000313" key="2">
    <source>
        <dbReference type="EMBL" id="GAA0636867.1"/>
    </source>
</evidence>
<dbReference type="Proteomes" id="UP001500957">
    <property type="component" value="Unassembled WGS sequence"/>
</dbReference>
<protein>
    <recommendedName>
        <fullName evidence="1">AbiEi antitoxin N-terminal domain-containing protein</fullName>
    </recommendedName>
</protein>
<dbReference type="RefSeq" id="WP_344609339.1">
    <property type="nucleotide sequence ID" value="NZ_BAAAHE010000050.1"/>
</dbReference>
<sequence>MNPQLLAVMQAQAGVFSTQQAAAAGIDRDDLAAAVRHGMVVRVRRNVFTTAVLWNDGPVTQHRLEVAAALLNRGWLPEVTERLVAGHRSAACLWGFHLPWALVGEPDQEAYRQASLGGETPPGPSEVELVSADRCKRTYRAHVSVMPAQLPASHLTHHQGVPVTTLARTAVDLMRESNRKNGLIVADQALRLGCPQPDLIEVAEFCAGWRGGKQALELAQIADAGAESANESVARLILHDAGYRGYRTQHRIVDRAGRERRLDIALIELWVDIEPDGRVKYERPHGELSAVLWDEKIREDDIRDVGWEVVRPTHEELHHAEARFLAKVEAAAARARLRHAS</sequence>
<evidence type="ECO:0000259" key="1">
    <source>
        <dbReference type="Pfam" id="PF13338"/>
    </source>
</evidence>
<feature type="domain" description="AbiEi antitoxin N-terminal" evidence="1">
    <location>
        <begin position="5"/>
        <end position="48"/>
    </location>
</feature>
<evidence type="ECO:0000313" key="3">
    <source>
        <dbReference type="Proteomes" id="UP001500957"/>
    </source>
</evidence>
<dbReference type="EMBL" id="BAAAHE010000050">
    <property type="protein sequence ID" value="GAA0636867.1"/>
    <property type="molecule type" value="Genomic_DNA"/>
</dbReference>
<proteinExistence type="predicted"/>
<dbReference type="InterPro" id="IPR025159">
    <property type="entry name" value="AbiEi_N"/>
</dbReference>
<gene>
    <name evidence="2" type="ORF">GCM10009547_46530</name>
</gene>
<keyword evidence="3" id="KW-1185">Reference proteome</keyword>
<organism evidence="2 3">
    <name type="scientific">Sporichthya brevicatena</name>
    <dbReference type="NCBI Taxonomy" id="171442"/>
    <lineage>
        <taxon>Bacteria</taxon>
        <taxon>Bacillati</taxon>
        <taxon>Actinomycetota</taxon>
        <taxon>Actinomycetes</taxon>
        <taxon>Sporichthyales</taxon>
        <taxon>Sporichthyaceae</taxon>
        <taxon>Sporichthya</taxon>
    </lineage>
</organism>
<reference evidence="2 3" key="1">
    <citation type="journal article" date="2019" name="Int. J. Syst. Evol. Microbiol.">
        <title>The Global Catalogue of Microorganisms (GCM) 10K type strain sequencing project: providing services to taxonomists for standard genome sequencing and annotation.</title>
        <authorList>
            <consortium name="The Broad Institute Genomics Platform"/>
            <consortium name="The Broad Institute Genome Sequencing Center for Infectious Disease"/>
            <person name="Wu L."/>
            <person name="Ma J."/>
        </authorList>
    </citation>
    <scope>NUCLEOTIDE SEQUENCE [LARGE SCALE GENOMIC DNA]</scope>
    <source>
        <strain evidence="2 3">JCM 10671</strain>
    </source>
</reference>
<comment type="caution">
    <text evidence="2">The sequence shown here is derived from an EMBL/GenBank/DDBJ whole genome shotgun (WGS) entry which is preliminary data.</text>
</comment>
<accession>A0ABN1HBQ3</accession>
<dbReference type="Pfam" id="PF13338">
    <property type="entry name" value="AbiEi_4"/>
    <property type="match status" value="1"/>
</dbReference>